<dbReference type="GO" id="GO:0005829">
    <property type="term" value="C:cytosol"/>
    <property type="evidence" value="ECO:0007669"/>
    <property type="project" value="TreeGrafter"/>
</dbReference>
<dbReference type="CDD" id="cd17932">
    <property type="entry name" value="DEXQc_UvrD"/>
    <property type="match status" value="1"/>
</dbReference>
<dbReference type="Pfam" id="PF00580">
    <property type="entry name" value="UvrD-helicase"/>
    <property type="match status" value="1"/>
</dbReference>
<reference evidence="14 15" key="1">
    <citation type="journal article" date="2016" name="Nat. Commun.">
        <title>Thousands of microbial genomes shed light on interconnected biogeochemical processes in an aquifer system.</title>
        <authorList>
            <person name="Anantharaman K."/>
            <person name="Brown C.T."/>
            <person name="Hug L.A."/>
            <person name="Sharon I."/>
            <person name="Castelle C.J."/>
            <person name="Probst A.J."/>
            <person name="Thomas B.C."/>
            <person name="Singh A."/>
            <person name="Wilkins M.J."/>
            <person name="Karaoz U."/>
            <person name="Brodie E.L."/>
            <person name="Williams K.H."/>
            <person name="Hubbard S.S."/>
            <person name="Banfield J.F."/>
        </authorList>
    </citation>
    <scope>NUCLEOTIDE SEQUENCE [LARGE SCALE GENOMIC DNA]</scope>
</reference>
<evidence type="ECO:0000313" key="14">
    <source>
        <dbReference type="EMBL" id="OGZ62235.1"/>
    </source>
</evidence>
<comment type="similarity">
    <text evidence="1">Belongs to the helicase family. UvrD subfamily.</text>
</comment>
<dbReference type="GO" id="GO:0003677">
    <property type="term" value="F:DNA binding"/>
    <property type="evidence" value="ECO:0007669"/>
    <property type="project" value="UniProtKB-KW"/>
</dbReference>
<feature type="domain" description="UvrD-like helicase ATP-binding" evidence="12">
    <location>
        <begin position="5"/>
        <end position="293"/>
    </location>
</feature>
<evidence type="ECO:0000256" key="8">
    <source>
        <dbReference type="ARBA" id="ARBA00034617"/>
    </source>
</evidence>
<gene>
    <name evidence="14" type="ORF">A3F94_02820</name>
</gene>
<dbReference type="Proteomes" id="UP000176770">
    <property type="component" value="Unassembled WGS sequence"/>
</dbReference>
<dbReference type="PANTHER" id="PTHR11070:SF2">
    <property type="entry name" value="ATP-DEPENDENT DNA HELICASE SRS2"/>
    <property type="match status" value="1"/>
</dbReference>
<dbReference type="Gene3D" id="3.40.50.300">
    <property type="entry name" value="P-loop containing nucleotide triphosphate hydrolases"/>
    <property type="match status" value="3"/>
</dbReference>
<evidence type="ECO:0000256" key="6">
    <source>
        <dbReference type="ARBA" id="ARBA00023125"/>
    </source>
</evidence>
<dbReference type="PROSITE" id="PS51198">
    <property type="entry name" value="UVRD_HELICASE_ATP_BIND"/>
    <property type="match status" value="1"/>
</dbReference>
<keyword evidence="7" id="KW-0413">Isomerase</keyword>
<evidence type="ECO:0000256" key="5">
    <source>
        <dbReference type="ARBA" id="ARBA00022840"/>
    </source>
</evidence>
<dbReference type="InterPro" id="IPR027417">
    <property type="entry name" value="P-loop_NTPase"/>
</dbReference>
<dbReference type="GO" id="GO:0000725">
    <property type="term" value="P:recombinational repair"/>
    <property type="evidence" value="ECO:0007669"/>
    <property type="project" value="TreeGrafter"/>
</dbReference>
<comment type="catalytic activity">
    <reaction evidence="8">
        <text>Couples ATP hydrolysis with the unwinding of duplex DNA by translocating in the 3'-5' direction.</text>
        <dbReference type="EC" id="5.6.2.4"/>
    </reaction>
</comment>
<name>A0A1G2HIC1_9BACT</name>
<keyword evidence="6" id="KW-0238">DNA-binding</keyword>
<dbReference type="EC" id="5.6.2.4" evidence="9"/>
<dbReference type="EMBL" id="MHOK01000005">
    <property type="protein sequence ID" value="OGZ62235.1"/>
    <property type="molecule type" value="Genomic_DNA"/>
</dbReference>
<dbReference type="GO" id="GO:0016887">
    <property type="term" value="F:ATP hydrolysis activity"/>
    <property type="evidence" value="ECO:0007669"/>
    <property type="project" value="RHEA"/>
</dbReference>
<keyword evidence="2 11" id="KW-0547">Nucleotide-binding</keyword>
<comment type="caution">
    <text evidence="14">The sequence shown here is derived from an EMBL/GenBank/DDBJ whole genome shotgun (WGS) entry which is preliminary data.</text>
</comment>
<keyword evidence="3 11" id="KW-0378">Hydrolase</keyword>
<dbReference type="GO" id="GO:0043138">
    <property type="term" value="F:3'-5' DNA helicase activity"/>
    <property type="evidence" value="ECO:0007669"/>
    <property type="project" value="UniProtKB-EC"/>
</dbReference>
<dbReference type="PANTHER" id="PTHR11070">
    <property type="entry name" value="UVRD / RECB / PCRA DNA HELICASE FAMILY MEMBER"/>
    <property type="match status" value="1"/>
</dbReference>
<dbReference type="Gene3D" id="1.10.486.10">
    <property type="entry name" value="PCRA, domain 4"/>
    <property type="match status" value="2"/>
</dbReference>
<sequence length="637" mass="73287">MDILKNLNEKQKQAVSITDGPLLILAGPGSGKTRTLTHKIVYLILKQVSPHNILAVTFTNKAASEMKNRVSGLLSGPNVKNQMSSVSSAMPTIGTFHSICVKILRTEAKNLGYNSSFTIYDNQDQLSLIKNIMKSFEMDTEQLPPSRVASFINDAKDNLVSQSEFQLTAYNTATEKTSKVYSEYQKRLKNINAFDFGDLITQVVFLFRENKNILEKYQNRFHYILVDEYQDTNTAQYTWLKLLAQKNNNICVVGDDAQAIYGWRNANFRNILNFQKDWPDAEIIKLEQNYRSTQNIVLGASNLIKTNTLGYPKKLWTENTIGDPIFICELGNEYEESEFIISQIERLTEQKQYQLKDFVVLYRTNAQSRPIEQMFLKYDIPYKIVGGLKFYQRQEVKDVIAWLRLLQNPYDEASVQRLERLKLKDLLKNTQNEARTKKQAIGVLLKKIKDCAGENPSLGKLLKYVIEISNFEIMLRDSTEKGEEKWQNVQELLSVAQDYGQINVREAIDTFLENVTLAQEADNIEYSSQLVHLMTLHMAKGLEFPVVFIAGCEDGLLPHSSSMTSVEELEEERRLAYVGVTRAKDRVYMLFARQRMLWGNIQSNPPSSFLHELPQENIQFKPLYEELETEEDIIEID</sequence>
<evidence type="ECO:0000256" key="7">
    <source>
        <dbReference type="ARBA" id="ARBA00023235"/>
    </source>
</evidence>
<evidence type="ECO:0000256" key="9">
    <source>
        <dbReference type="ARBA" id="ARBA00034808"/>
    </source>
</evidence>
<evidence type="ECO:0000256" key="3">
    <source>
        <dbReference type="ARBA" id="ARBA00022801"/>
    </source>
</evidence>
<evidence type="ECO:0000256" key="10">
    <source>
        <dbReference type="ARBA" id="ARBA00048988"/>
    </source>
</evidence>
<evidence type="ECO:0000313" key="15">
    <source>
        <dbReference type="Proteomes" id="UP000176770"/>
    </source>
</evidence>
<keyword evidence="4 11" id="KW-0347">Helicase</keyword>
<dbReference type="STRING" id="1802165.A3F94_02820"/>
<evidence type="ECO:0000256" key="11">
    <source>
        <dbReference type="PROSITE-ProRule" id="PRU00560"/>
    </source>
</evidence>
<dbReference type="GO" id="GO:0005524">
    <property type="term" value="F:ATP binding"/>
    <property type="evidence" value="ECO:0007669"/>
    <property type="project" value="UniProtKB-UniRule"/>
</dbReference>
<dbReference type="InterPro" id="IPR013986">
    <property type="entry name" value="DExx_box_DNA_helicase_dom_sf"/>
</dbReference>
<accession>A0A1G2HIC1</accession>
<keyword evidence="5 11" id="KW-0067">ATP-binding</keyword>
<evidence type="ECO:0000259" key="12">
    <source>
        <dbReference type="PROSITE" id="PS51198"/>
    </source>
</evidence>
<protein>
    <recommendedName>
        <fullName evidence="9">DNA 3'-5' helicase</fullName>
        <ecNumber evidence="9">5.6.2.4</ecNumber>
    </recommendedName>
</protein>
<evidence type="ECO:0000256" key="2">
    <source>
        <dbReference type="ARBA" id="ARBA00022741"/>
    </source>
</evidence>
<organism evidence="14 15">
    <name type="scientific">Candidatus Spechtbacteria bacterium RIFCSPLOWO2_12_FULL_38_22</name>
    <dbReference type="NCBI Taxonomy" id="1802165"/>
    <lineage>
        <taxon>Bacteria</taxon>
        <taxon>Candidatus Spechtiibacteriota</taxon>
    </lineage>
</organism>
<dbReference type="InterPro" id="IPR014016">
    <property type="entry name" value="UvrD-like_ATP-bd"/>
</dbReference>
<comment type="catalytic activity">
    <reaction evidence="10">
        <text>ATP + H2O = ADP + phosphate + H(+)</text>
        <dbReference type="Rhea" id="RHEA:13065"/>
        <dbReference type="ChEBI" id="CHEBI:15377"/>
        <dbReference type="ChEBI" id="CHEBI:15378"/>
        <dbReference type="ChEBI" id="CHEBI:30616"/>
        <dbReference type="ChEBI" id="CHEBI:43474"/>
        <dbReference type="ChEBI" id="CHEBI:456216"/>
        <dbReference type="EC" id="5.6.2.4"/>
    </reaction>
</comment>
<proteinExistence type="inferred from homology"/>
<dbReference type="Gene3D" id="1.10.10.160">
    <property type="match status" value="1"/>
</dbReference>
<feature type="domain" description="UvrD-like helicase C-terminal" evidence="13">
    <location>
        <begin position="294"/>
        <end position="541"/>
    </location>
</feature>
<dbReference type="SUPFAM" id="SSF52540">
    <property type="entry name" value="P-loop containing nucleoside triphosphate hydrolases"/>
    <property type="match status" value="1"/>
</dbReference>
<dbReference type="PROSITE" id="PS51217">
    <property type="entry name" value="UVRD_HELICASE_CTER"/>
    <property type="match status" value="1"/>
</dbReference>
<evidence type="ECO:0000256" key="1">
    <source>
        <dbReference type="ARBA" id="ARBA00009922"/>
    </source>
</evidence>
<evidence type="ECO:0000256" key="4">
    <source>
        <dbReference type="ARBA" id="ARBA00022806"/>
    </source>
</evidence>
<dbReference type="InterPro" id="IPR014017">
    <property type="entry name" value="DNA_helicase_UvrD-like_C"/>
</dbReference>
<dbReference type="Pfam" id="PF13361">
    <property type="entry name" value="UvrD_C"/>
    <property type="match status" value="1"/>
</dbReference>
<dbReference type="GO" id="GO:0033202">
    <property type="term" value="C:DNA helicase complex"/>
    <property type="evidence" value="ECO:0007669"/>
    <property type="project" value="TreeGrafter"/>
</dbReference>
<dbReference type="InterPro" id="IPR000212">
    <property type="entry name" value="DNA_helicase_UvrD/REP"/>
</dbReference>
<evidence type="ECO:0000259" key="13">
    <source>
        <dbReference type="PROSITE" id="PS51217"/>
    </source>
</evidence>
<dbReference type="AlphaFoldDB" id="A0A1G2HIC1"/>
<feature type="binding site" evidence="11">
    <location>
        <begin position="26"/>
        <end position="33"/>
    </location>
    <ligand>
        <name>ATP</name>
        <dbReference type="ChEBI" id="CHEBI:30616"/>
    </ligand>
</feature>